<name>W9H986_9PROT</name>
<sequence>MRDDGATPRGAWTVGYQQWIWRTFMRATRISGIALGLALTLGGASIAAAQQTNSQQPSLMQERQGTVGTDQQAPKPAEQSGKLSGANKNAEDEAKAATGGGTEGGMQFGPKGDAANSLPVQRQGTIGTQERPPEPTTQGGAKQ</sequence>
<protein>
    <submittedName>
        <fullName evidence="2">Uncharacterized protein</fullName>
    </submittedName>
</protein>
<dbReference type="EMBL" id="AVFL01000005">
    <property type="protein sequence ID" value="EWY41227.1"/>
    <property type="molecule type" value="Genomic_DNA"/>
</dbReference>
<evidence type="ECO:0000256" key="1">
    <source>
        <dbReference type="SAM" id="MobiDB-lite"/>
    </source>
</evidence>
<feature type="compositionally biased region" description="Polar residues" evidence="1">
    <location>
        <begin position="118"/>
        <end position="128"/>
    </location>
</feature>
<organism evidence="2 3">
    <name type="scientific">Skermanella stibiiresistens SB22</name>
    <dbReference type="NCBI Taxonomy" id="1385369"/>
    <lineage>
        <taxon>Bacteria</taxon>
        <taxon>Pseudomonadati</taxon>
        <taxon>Pseudomonadota</taxon>
        <taxon>Alphaproteobacteria</taxon>
        <taxon>Rhodospirillales</taxon>
        <taxon>Azospirillaceae</taxon>
        <taxon>Skermanella</taxon>
    </lineage>
</organism>
<dbReference type="AlphaFoldDB" id="W9H986"/>
<feature type="region of interest" description="Disordered" evidence="1">
    <location>
        <begin position="49"/>
        <end position="143"/>
    </location>
</feature>
<proteinExistence type="predicted"/>
<comment type="caution">
    <text evidence="2">The sequence shown here is derived from an EMBL/GenBank/DDBJ whole genome shotgun (WGS) entry which is preliminary data.</text>
</comment>
<accession>W9H986</accession>
<dbReference type="Proteomes" id="UP000019486">
    <property type="component" value="Unassembled WGS sequence"/>
</dbReference>
<keyword evidence="3" id="KW-1185">Reference proteome</keyword>
<evidence type="ECO:0000313" key="2">
    <source>
        <dbReference type="EMBL" id="EWY41227.1"/>
    </source>
</evidence>
<feature type="compositionally biased region" description="Gly residues" evidence="1">
    <location>
        <begin position="98"/>
        <end position="107"/>
    </location>
</feature>
<reference evidence="2 3" key="1">
    <citation type="submission" date="2013-08" db="EMBL/GenBank/DDBJ databases">
        <title>The genome sequence of Skermanella stibiiresistens.</title>
        <authorList>
            <person name="Zhu W."/>
            <person name="Wang G."/>
        </authorList>
    </citation>
    <scope>NUCLEOTIDE SEQUENCE [LARGE SCALE GENOMIC DNA]</scope>
    <source>
        <strain evidence="2 3">SB22</strain>
    </source>
</reference>
<feature type="compositionally biased region" description="Polar residues" evidence="1">
    <location>
        <begin position="50"/>
        <end position="72"/>
    </location>
</feature>
<evidence type="ECO:0000313" key="3">
    <source>
        <dbReference type="Proteomes" id="UP000019486"/>
    </source>
</evidence>
<gene>
    <name evidence="2" type="ORF">N825_30710</name>
</gene>